<evidence type="ECO:0000256" key="4">
    <source>
        <dbReference type="ARBA" id="ARBA00022475"/>
    </source>
</evidence>
<evidence type="ECO:0000259" key="23">
    <source>
        <dbReference type="Pfam" id="PF00501"/>
    </source>
</evidence>
<dbReference type="PANTHER" id="PTHR43107">
    <property type="entry name" value="LONG-CHAIN FATTY ACID TRANSPORT PROTEIN"/>
    <property type="match status" value="1"/>
</dbReference>
<dbReference type="Gene3D" id="3.40.50.12780">
    <property type="entry name" value="N-terminal domain of ligase-like"/>
    <property type="match status" value="1"/>
</dbReference>
<keyword evidence="12 22" id="KW-0472">Membrane</keyword>
<evidence type="ECO:0000256" key="11">
    <source>
        <dbReference type="ARBA" id="ARBA00023055"/>
    </source>
</evidence>
<keyword evidence="9" id="KW-0067">ATP-binding</keyword>
<keyword evidence="7" id="KW-0547">Nucleotide-binding</keyword>
<dbReference type="GO" id="GO:0005324">
    <property type="term" value="F:long-chain fatty acid transmembrane transporter activity"/>
    <property type="evidence" value="ECO:0007669"/>
    <property type="project" value="TreeGrafter"/>
</dbReference>
<dbReference type="SUPFAM" id="SSF56801">
    <property type="entry name" value="Acetyl-CoA synthetase-like"/>
    <property type="match status" value="1"/>
</dbReference>
<keyword evidence="10 22" id="KW-1133">Transmembrane helix</keyword>
<dbReference type="FunFam" id="3.40.50.12780:FF:000019">
    <property type="entry name" value="Long-chain fatty acid transporter"/>
    <property type="match status" value="1"/>
</dbReference>
<feature type="transmembrane region" description="Helical" evidence="22">
    <location>
        <begin position="12"/>
        <end position="37"/>
    </location>
</feature>
<feature type="domain" description="AMP-binding enzyme C-terminal" evidence="24">
    <location>
        <begin position="525"/>
        <end position="603"/>
    </location>
</feature>
<evidence type="ECO:0000256" key="10">
    <source>
        <dbReference type="ARBA" id="ARBA00022989"/>
    </source>
</evidence>
<reference evidence="26" key="1">
    <citation type="submission" date="2017-02" db="UniProtKB">
        <authorList>
            <consortium name="WormBaseParasite"/>
        </authorList>
    </citation>
    <scope>IDENTIFICATION</scope>
</reference>
<dbReference type="Pfam" id="PF13193">
    <property type="entry name" value="AMP-binding_C"/>
    <property type="match status" value="1"/>
</dbReference>
<evidence type="ECO:0000313" key="25">
    <source>
        <dbReference type="Proteomes" id="UP000046393"/>
    </source>
</evidence>
<dbReference type="InterPro" id="IPR000873">
    <property type="entry name" value="AMP-dep_synth/lig_dom"/>
</dbReference>
<evidence type="ECO:0000256" key="21">
    <source>
        <dbReference type="ARBA" id="ARBA00078285"/>
    </source>
</evidence>
<keyword evidence="3" id="KW-0813">Transport</keyword>
<dbReference type="FunFam" id="3.30.300.30:FF:000002">
    <property type="entry name" value="Long-chain fatty acid transport protein 1"/>
    <property type="match status" value="1"/>
</dbReference>
<evidence type="ECO:0000256" key="2">
    <source>
        <dbReference type="ARBA" id="ARBA00006432"/>
    </source>
</evidence>
<comment type="similarity">
    <text evidence="2">Belongs to the ATP-dependent AMP-binding enzyme family.</text>
</comment>
<evidence type="ECO:0000256" key="14">
    <source>
        <dbReference type="ARBA" id="ARBA00026121"/>
    </source>
</evidence>
<evidence type="ECO:0000256" key="22">
    <source>
        <dbReference type="SAM" id="Phobius"/>
    </source>
</evidence>
<dbReference type="GO" id="GO:0005789">
    <property type="term" value="C:endoplasmic reticulum membrane"/>
    <property type="evidence" value="ECO:0007669"/>
    <property type="project" value="TreeGrafter"/>
</dbReference>
<sequence>MNLPSKTSVTLLTIVFIFIGWLSPKYWLYLALSYLICQLSNKKLFHRIVSTLPRDLKALRLLIRVRFRIRKQLWLNKPLHQIFLNVVKKNPKKTAIIEVETRRQFTFEQLNALCNQYAHFFQSEEHDCGDVVSLFMENNADFLAIWLGLSKIGVVASWINSHLKSEPLAHSIKISKCKSVITSRTLFPLLAEVIEEGLISPLKVYVIDDDKELMNGCLSIKDLINTFSAEEPVCANPPDFRSILCFIYTSGTTGNPKPAVIRHFRYYWMAMGVSESFNIGPNDVMYVTMPMYHSAAGILGIGQVILQGCTAVIRSRFSASNFWKDCCLYDCTVSQYIGEICRYLLARKPAPEENRHKVRLMFGNGLRPELWNEFVSRFNISRIGELYGSTEGNSNIVNIDNHVGACGFFPIYPGLSPLYPLRLIKVDEETGEFIRGKDGLCVPCKPGELGEVVGVIRESDILLRFEGYVDSNDTAKKIIRNCFAKGDAVFTSGDLIYWDEYGYFFFKDRRGDTFRWKGENVSTTEVESVFTPLKSIADVAVYGVQIPGKEGRAGMASVVLCDGVNQEEMISEISTGVYRSLPNYAIPVFLRVCERFDRTGTFKLKKVKLQKEGYDLKTCNDAIFFWDSSLAKYRVLDAELQRAIDSGTYSRL</sequence>
<evidence type="ECO:0000256" key="13">
    <source>
        <dbReference type="ARBA" id="ARBA00023140"/>
    </source>
</evidence>
<dbReference type="Proteomes" id="UP000046393">
    <property type="component" value="Unplaced"/>
</dbReference>
<evidence type="ECO:0000256" key="6">
    <source>
        <dbReference type="ARBA" id="ARBA00022692"/>
    </source>
</evidence>
<organism evidence="25 26">
    <name type="scientific">Syphacia muris</name>
    <dbReference type="NCBI Taxonomy" id="451379"/>
    <lineage>
        <taxon>Eukaryota</taxon>
        <taxon>Metazoa</taxon>
        <taxon>Ecdysozoa</taxon>
        <taxon>Nematoda</taxon>
        <taxon>Chromadorea</taxon>
        <taxon>Rhabditida</taxon>
        <taxon>Spirurina</taxon>
        <taxon>Oxyuridomorpha</taxon>
        <taxon>Oxyuroidea</taxon>
        <taxon>Oxyuridae</taxon>
        <taxon>Syphacia</taxon>
    </lineage>
</organism>
<comment type="catalytic activity">
    <reaction evidence="15">
        <text>a very long-chain fatty acid + ATP + CoA = a very long-chain fatty acyl-CoA + AMP + diphosphate</text>
        <dbReference type="Rhea" id="RHEA:54536"/>
        <dbReference type="ChEBI" id="CHEBI:30616"/>
        <dbReference type="ChEBI" id="CHEBI:33019"/>
        <dbReference type="ChEBI" id="CHEBI:57287"/>
        <dbReference type="ChEBI" id="CHEBI:58950"/>
        <dbReference type="ChEBI" id="CHEBI:138261"/>
        <dbReference type="ChEBI" id="CHEBI:456215"/>
    </reaction>
    <physiologicalReaction direction="left-to-right" evidence="15">
        <dbReference type="Rhea" id="RHEA:54537"/>
    </physiologicalReaction>
</comment>
<evidence type="ECO:0000256" key="7">
    <source>
        <dbReference type="ARBA" id="ARBA00022741"/>
    </source>
</evidence>
<dbReference type="InterPro" id="IPR025110">
    <property type="entry name" value="AMP-bd_C"/>
</dbReference>
<comment type="subcellular location">
    <subcellularLocation>
        <location evidence="1">Cell membrane</location>
        <topology evidence="1">Multi-pass membrane protein</topology>
    </subcellularLocation>
    <subcellularLocation>
        <location evidence="17">Peroxisome membrane</location>
    </subcellularLocation>
</comment>
<dbReference type="GO" id="GO:0044539">
    <property type="term" value="P:long-chain fatty acid import into cell"/>
    <property type="evidence" value="ECO:0007669"/>
    <property type="project" value="TreeGrafter"/>
</dbReference>
<dbReference type="PROSITE" id="PS00455">
    <property type="entry name" value="AMP_BINDING"/>
    <property type="match status" value="1"/>
</dbReference>
<evidence type="ECO:0000256" key="19">
    <source>
        <dbReference type="ARBA" id="ARBA00060276"/>
    </source>
</evidence>
<evidence type="ECO:0000256" key="15">
    <source>
        <dbReference type="ARBA" id="ARBA00036527"/>
    </source>
</evidence>
<evidence type="ECO:0000256" key="12">
    <source>
        <dbReference type="ARBA" id="ARBA00023136"/>
    </source>
</evidence>
<evidence type="ECO:0000256" key="18">
    <source>
        <dbReference type="ARBA" id="ARBA00048666"/>
    </source>
</evidence>
<evidence type="ECO:0000256" key="17">
    <source>
        <dbReference type="ARBA" id="ARBA00046271"/>
    </source>
</evidence>
<evidence type="ECO:0000256" key="5">
    <source>
        <dbReference type="ARBA" id="ARBA00022598"/>
    </source>
</evidence>
<dbReference type="InterPro" id="IPR045851">
    <property type="entry name" value="AMP-bd_C_sf"/>
</dbReference>
<evidence type="ECO:0000259" key="24">
    <source>
        <dbReference type="Pfam" id="PF13193"/>
    </source>
</evidence>
<dbReference type="GO" id="GO:0005524">
    <property type="term" value="F:ATP binding"/>
    <property type="evidence" value="ECO:0007669"/>
    <property type="project" value="UniProtKB-KW"/>
</dbReference>
<dbReference type="InterPro" id="IPR020845">
    <property type="entry name" value="AMP-binding_CS"/>
</dbReference>
<dbReference type="WBParaSite" id="SMUV_0000721501-mRNA-1">
    <property type="protein sequence ID" value="SMUV_0000721501-mRNA-1"/>
    <property type="gene ID" value="SMUV_0000721501"/>
</dbReference>
<dbReference type="EC" id="6.2.1.3" evidence="14"/>
<dbReference type="Pfam" id="PF00501">
    <property type="entry name" value="AMP-binding"/>
    <property type="match status" value="1"/>
</dbReference>
<dbReference type="InterPro" id="IPR042099">
    <property type="entry name" value="ANL_N_sf"/>
</dbReference>
<keyword evidence="8" id="KW-0443">Lipid metabolism</keyword>
<evidence type="ECO:0000256" key="9">
    <source>
        <dbReference type="ARBA" id="ARBA00022840"/>
    </source>
</evidence>
<dbReference type="AlphaFoldDB" id="A0A0N5AR79"/>
<keyword evidence="8" id="KW-0276">Fatty acid metabolism</keyword>
<dbReference type="GO" id="GO:0005886">
    <property type="term" value="C:plasma membrane"/>
    <property type="evidence" value="ECO:0007669"/>
    <property type="project" value="UniProtKB-SubCell"/>
</dbReference>
<evidence type="ECO:0000256" key="3">
    <source>
        <dbReference type="ARBA" id="ARBA00022448"/>
    </source>
</evidence>
<evidence type="ECO:0000256" key="16">
    <source>
        <dbReference type="ARBA" id="ARBA00041297"/>
    </source>
</evidence>
<keyword evidence="11" id="KW-0445">Lipid transport</keyword>
<comment type="catalytic activity">
    <reaction evidence="18">
        <text>tetracosanoate + ATP + CoA = tetracosanoyl-CoA + AMP + diphosphate</text>
        <dbReference type="Rhea" id="RHEA:33639"/>
        <dbReference type="ChEBI" id="CHEBI:30616"/>
        <dbReference type="ChEBI" id="CHEBI:31014"/>
        <dbReference type="ChEBI" id="CHEBI:33019"/>
        <dbReference type="ChEBI" id="CHEBI:57287"/>
        <dbReference type="ChEBI" id="CHEBI:65052"/>
        <dbReference type="ChEBI" id="CHEBI:456215"/>
    </reaction>
    <physiologicalReaction direction="left-to-right" evidence="18">
        <dbReference type="Rhea" id="RHEA:33640"/>
    </physiologicalReaction>
</comment>
<keyword evidence="4" id="KW-1003">Cell membrane</keyword>
<comment type="function">
    <text evidence="19">Acyl-CoA synthetase required for both the import of long chain fatty acids (LCFAs) (C14-C18) and the activation very long chain fatty acids (VLCFAs) (C20-C26) by esterification of the fatty acids into metabolically active CoA-thioesters for subsequent degradation or incorporation into phospholipids. The transport and fatty acyl-CoA synthetase activities are genetically separable and are thus independent activities. Esterifies VLCFAs in the peroxisome matrix. The VLCFAs are actively transported into peroxisomes by a PXA1-PXA2 heterodimeric transporter in the peroxisomal membrane.</text>
</comment>
<name>A0A0N5AR79_9BILA</name>
<keyword evidence="13" id="KW-0576">Peroxisome</keyword>
<dbReference type="Gene3D" id="3.30.300.30">
    <property type="match status" value="1"/>
</dbReference>
<evidence type="ECO:0000256" key="8">
    <source>
        <dbReference type="ARBA" id="ARBA00022832"/>
    </source>
</evidence>
<evidence type="ECO:0000256" key="1">
    <source>
        <dbReference type="ARBA" id="ARBA00004651"/>
    </source>
</evidence>
<dbReference type="STRING" id="451379.A0A0N5AR79"/>
<evidence type="ECO:0000256" key="20">
    <source>
        <dbReference type="ARBA" id="ARBA00068795"/>
    </source>
</evidence>
<keyword evidence="5" id="KW-0436">Ligase</keyword>
<evidence type="ECO:0000313" key="26">
    <source>
        <dbReference type="WBParaSite" id="SMUV_0000721501-mRNA-1"/>
    </source>
</evidence>
<dbReference type="GO" id="GO:0005778">
    <property type="term" value="C:peroxisomal membrane"/>
    <property type="evidence" value="ECO:0007669"/>
    <property type="project" value="UniProtKB-SubCell"/>
</dbReference>
<dbReference type="PANTHER" id="PTHR43107:SF24">
    <property type="entry name" value="AMP-BINDING DOMAIN-CONTAINING PROTEIN"/>
    <property type="match status" value="1"/>
</dbReference>
<dbReference type="GO" id="GO:0004467">
    <property type="term" value="F:long-chain fatty acid-CoA ligase activity"/>
    <property type="evidence" value="ECO:0007669"/>
    <property type="project" value="UniProtKB-EC"/>
</dbReference>
<protein>
    <recommendedName>
        <fullName evidence="20">Very long-chain fatty acid transport protein</fullName>
        <ecNumber evidence="14">6.2.1.3</ecNumber>
    </recommendedName>
    <alternativeName>
        <fullName evidence="16">Long-chain-fatty-acid--CoA ligase</fullName>
    </alternativeName>
    <alternativeName>
        <fullName evidence="21">Very-long-chain acyl-CoA synthetase</fullName>
    </alternativeName>
</protein>
<keyword evidence="25" id="KW-1185">Reference proteome</keyword>
<proteinExistence type="inferred from homology"/>
<accession>A0A0N5AR79</accession>
<keyword evidence="6 22" id="KW-0812">Transmembrane</keyword>
<feature type="domain" description="AMP-dependent synthetase/ligase" evidence="23">
    <location>
        <begin position="86"/>
        <end position="434"/>
    </location>
</feature>